<dbReference type="EMBL" id="JYDO01000217">
    <property type="protein sequence ID" value="KRZ66949.1"/>
    <property type="molecule type" value="Genomic_DNA"/>
</dbReference>
<gene>
    <name evidence="1" type="ORF">T10_2283</name>
</gene>
<evidence type="ECO:0000313" key="1">
    <source>
        <dbReference type="EMBL" id="KRZ66949.1"/>
    </source>
</evidence>
<dbReference type="Proteomes" id="UP000054843">
    <property type="component" value="Unassembled WGS sequence"/>
</dbReference>
<name>A0A0V1M5T7_9BILA</name>
<comment type="caution">
    <text evidence="1">The sequence shown here is derived from an EMBL/GenBank/DDBJ whole genome shotgun (WGS) entry which is preliminary data.</text>
</comment>
<accession>A0A0V1M5T7</accession>
<keyword evidence="2" id="KW-1185">Reference proteome</keyword>
<organism evidence="1 2">
    <name type="scientific">Trichinella papuae</name>
    <dbReference type="NCBI Taxonomy" id="268474"/>
    <lineage>
        <taxon>Eukaryota</taxon>
        <taxon>Metazoa</taxon>
        <taxon>Ecdysozoa</taxon>
        <taxon>Nematoda</taxon>
        <taxon>Enoplea</taxon>
        <taxon>Dorylaimia</taxon>
        <taxon>Trichinellida</taxon>
        <taxon>Trichinellidae</taxon>
        <taxon>Trichinella</taxon>
    </lineage>
</organism>
<protein>
    <submittedName>
        <fullName evidence="1">Uncharacterized protein</fullName>
    </submittedName>
</protein>
<evidence type="ECO:0000313" key="2">
    <source>
        <dbReference type="Proteomes" id="UP000054843"/>
    </source>
</evidence>
<reference evidence="1 2" key="1">
    <citation type="submission" date="2015-01" db="EMBL/GenBank/DDBJ databases">
        <title>Evolution of Trichinella species and genotypes.</title>
        <authorList>
            <person name="Korhonen P.K."/>
            <person name="Edoardo P."/>
            <person name="Giuseppe L.R."/>
            <person name="Gasser R.B."/>
        </authorList>
    </citation>
    <scope>NUCLEOTIDE SEQUENCE [LARGE SCALE GENOMIC DNA]</scope>
    <source>
        <strain evidence="1">ISS1980</strain>
    </source>
</reference>
<proteinExistence type="predicted"/>
<sequence length="71" mass="8129">MTAISEASLFKMSRIPFKVDLDVLSSGLCNSHNGLKVCYRNDKRTLLTPLDFLFVSQDRQPPETRVWNIKS</sequence>
<dbReference type="AlphaFoldDB" id="A0A0V1M5T7"/>